<keyword evidence="3" id="KW-1185">Reference proteome</keyword>
<name>A0A1M6L410_9FIRM</name>
<dbReference type="EMBL" id="FQZM01000047">
    <property type="protein sequence ID" value="SHJ65903.1"/>
    <property type="molecule type" value="Genomic_DNA"/>
</dbReference>
<organism evidence="2 3">
    <name type="scientific">Desulfofundulus thermosubterraneus DSM 16057</name>
    <dbReference type="NCBI Taxonomy" id="1121432"/>
    <lineage>
        <taxon>Bacteria</taxon>
        <taxon>Bacillati</taxon>
        <taxon>Bacillota</taxon>
        <taxon>Clostridia</taxon>
        <taxon>Eubacteriales</taxon>
        <taxon>Peptococcaceae</taxon>
        <taxon>Desulfofundulus</taxon>
    </lineage>
</organism>
<dbReference type="Proteomes" id="UP000184529">
    <property type="component" value="Unassembled WGS sequence"/>
</dbReference>
<evidence type="ECO:0000256" key="1">
    <source>
        <dbReference type="SAM" id="Coils"/>
    </source>
</evidence>
<sequence length="196" mass="20973">MHQIVQMQQQIQRLRDEASSISQLCNQLQQQQLQRLTFLAGQMQQDLNSLSSMAQQISSTIQTQGQFGQTAGGYAAQYGVGQTGFGGYTQGYHPFTGQYGQAGEQFGTTRFGATETAGYNITQQYATQPTGAGNVSGYATHGTAGQFGGYQTGQQHGMAGQYGGFQQSGLQGGGFQGSIYEQGNYQPNYTGVLPNN</sequence>
<dbReference type="AlphaFoldDB" id="A0A1M6L410"/>
<protein>
    <submittedName>
        <fullName evidence="2">Uncharacterized protein</fullName>
    </submittedName>
</protein>
<dbReference type="OrthoDB" id="10013515at2"/>
<evidence type="ECO:0000313" key="3">
    <source>
        <dbReference type="Proteomes" id="UP000184529"/>
    </source>
</evidence>
<reference evidence="3" key="1">
    <citation type="submission" date="2016-11" db="EMBL/GenBank/DDBJ databases">
        <authorList>
            <person name="Varghese N."/>
            <person name="Submissions S."/>
        </authorList>
    </citation>
    <scope>NUCLEOTIDE SEQUENCE [LARGE SCALE GENOMIC DNA]</scope>
    <source>
        <strain evidence="3">DSM 16057</strain>
    </source>
</reference>
<feature type="coiled-coil region" evidence="1">
    <location>
        <begin position="4"/>
        <end position="31"/>
    </location>
</feature>
<dbReference type="STRING" id="1121432.SAMN02745219_03043"/>
<accession>A0A1M6L410</accession>
<proteinExistence type="predicted"/>
<dbReference type="RefSeq" id="WP_131821529.1">
    <property type="nucleotide sequence ID" value="NZ_FQZM01000047.1"/>
</dbReference>
<keyword evidence="1" id="KW-0175">Coiled coil</keyword>
<evidence type="ECO:0000313" key="2">
    <source>
        <dbReference type="EMBL" id="SHJ65903.1"/>
    </source>
</evidence>
<gene>
    <name evidence="2" type="ORF">SAMN02745219_03043</name>
</gene>